<dbReference type="Gene3D" id="3.40.50.11660">
    <property type="entry name" value="Glycosyl transferase family 10, C-terminal domain"/>
    <property type="match status" value="1"/>
</dbReference>
<sequence length="328" mass="37675">MIEVKLSTCAPLWPWLRQMPGGQAEWGPFRFHVDSDVRDCDMWVVFESLEKTEIVGCPPERVIFIAGEPDSIGSYQTEFLKQFFYVISGRQDLTHPRQLRIQQGHPWFVERSYDELFSLPPVVKTRDVCVISSDKAFTEGHQQRLAFVEILKQKLGDRLDVYGRGIRGFDSKWDVLAPYRYAIVLENFSGDDFLTEKLPDAWLAYCFPLYFGCTNVGRYFKEGAWQEISLNQPEAAAAAVIELIDDPSNYEQRLPAIISAREHYLNHAQFFANLSNILQSVLSSTSGKCEQVTLHPNSAVFKLPEAPAAPPENITWRDKYKHWWSSKV</sequence>
<comment type="caution">
    <text evidence="2">The sequence shown here is derived from an EMBL/GenBank/DDBJ whole genome shotgun (WGS) entry which is preliminary data.</text>
</comment>
<proteinExistence type="predicted"/>
<dbReference type="Proteomes" id="UP001629214">
    <property type="component" value="Unassembled WGS sequence"/>
</dbReference>
<accession>A0ABW8Z7U3</accession>
<dbReference type="EMBL" id="JAQQFR010000007">
    <property type="protein sequence ID" value="MFL9879116.1"/>
    <property type="molecule type" value="Genomic_DNA"/>
</dbReference>
<name>A0ABW8Z7U3_9BURK</name>
<gene>
    <name evidence="2" type="ORF">PQR63_12020</name>
</gene>
<keyword evidence="3" id="KW-1185">Reference proteome</keyword>
<dbReference type="InterPro" id="IPR055270">
    <property type="entry name" value="Glyco_tran_10_C"/>
</dbReference>
<evidence type="ECO:0000313" key="2">
    <source>
        <dbReference type="EMBL" id="MFL9879116.1"/>
    </source>
</evidence>
<dbReference type="Pfam" id="PF00852">
    <property type="entry name" value="Glyco_transf_10"/>
    <property type="match status" value="1"/>
</dbReference>
<evidence type="ECO:0000313" key="3">
    <source>
        <dbReference type="Proteomes" id="UP001629214"/>
    </source>
</evidence>
<dbReference type="InterPro" id="IPR038577">
    <property type="entry name" value="GT10-like_C_sf"/>
</dbReference>
<dbReference type="RefSeq" id="WP_408168118.1">
    <property type="nucleotide sequence ID" value="NZ_JAQQFR010000007.1"/>
</dbReference>
<evidence type="ECO:0000259" key="1">
    <source>
        <dbReference type="Pfam" id="PF00852"/>
    </source>
</evidence>
<dbReference type="SUPFAM" id="SSF53756">
    <property type="entry name" value="UDP-Glycosyltransferase/glycogen phosphorylase"/>
    <property type="match status" value="1"/>
</dbReference>
<protein>
    <submittedName>
        <fullName evidence="2">Glycosyltransferase family 10</fullName>
    </submittedName>
</protein>
<reference evidence="2 3" key="1">
    <citation type="journal article" date="2024" name="Chem. Sci.">
        <title>Discovery of megapolipeptins by genome mining of a Burkholderiales bacteria collection.</title>
        <authorList>
            <person name="Paulo B.S."/>
            <person name="Recchia M.J.J."/>
            <person name="Lee S."/>
            <person name="Fergusson C.H."/>
            <person name="Romanowski S.B."/>
            <person name="Hernandez A."/>
            <person name="Krull N."/>
            <person name="Liu D.Y."/>
            <person name="Cavanagh H."/>
            <person name="Bos A."/>
            <person name="Gray C.A."/>
            <person name="Murphy B.T."/>
            <person name="Linington R.G."/>
            <person name="Eustaquio A.S."/>
        </authorList>
    </citation>
    <scope>NUCLEOTIDE SEQUENCE [LARGE SCALE GENOMIC DNA]</scope>
    <source>
        <strain evidence="2 3">RL21-008-BIB-B</strain>
    </source>
</reference>
<feature type="domain" description="Fucosyltransferase C-terminal" evidence="1">
    <location>
        <begin position="124"/>
        <end position="251"/>
    </location>
</feature>
<organism evidence="2 3">
    <name type="scientific">Herbaspirillum rhizosphaerae</name>
    <dbReference type="NCBI Taxonomy" id="346179"/>
    <lineage>
        <taxon>Bacteria</taxon>
        <taxon>Pseudomonadati</taxon>
        <taxon>Pseudomonadota</taxon>
        <taxon>Betaproteobacteria</taxon>
        <taxon>Burkholderiales</taxon>
        <taxon>Oxalobacteraceae</taxon>
        <taxon>Herbaspirillum</taxon>
    </lineage>
</organism>